<protein>
    <submittedName>
        <fullName evidence="1">Uncharacterized protein</fullName>
    </submittedName>
</protein>
<keyword evidence="2" id="KW-1185">Reference proteome</keyword>
<dbReference type="Proteomes" id="UP001529085">
    <property type="component" value="Unassembled WGS sequence"/>
</dbReference>
<reference evidence="1 2" key="1">
    <citation type="submission" date="2023-03" db="EMBL/GenBank/DDBJ databases">
        <title>Strain YYF002 represents a novel species in the genus Winogradskyella isolated from seawater.</title>
        <authorList>
            <person name="Fu Z.-Y."/>
        </authorList>
    </citation>
    <scope>NUCLEOTIDE SEQUENCE [LARGE SCALE GENOMIC DNA]</scope>
    <source>
        <strain evidence="1 2">YYF002</strain>
    </source>
</reference>
<gene>
    <name evidence="1" type="ORF">P7122_06125</name>
</gene>
<name>A0ABT6G0R4_9FLAO</name>
<dbReference type="EMBL" id="JARSBN010000003">
    <property type="protein sequence ID" value="MDG4715439.1"/>
    <property type="molecule type" value="Genomic_DNA"/>
</dbReference>
<dbReference type="RefSeq" id="WP_278004898.1">
    <property type="nucleotide sequence ID" value="NZ_JARSBN010000003.1"/>
</dbReference>
<comment type="caution">
    <text evidence="1">The sequence shown here is derived from an EMBL/GenBank/DDBJ whole genome shotgun (WGS) entry which is preliminary data.</text>
</comment>
<accession>A0ABT6G0R4</accession>
<evidence type="ECO:0000313" key="2">
    <source>
        <dbReference type="Proteomes" id="UP001529085"/>
    </source>
</evidence>
<sequence>MGIEHTPLASKIIGKTSTEFGVTHFFRDIAVIEFNEGTHIDLKAVSPTINSIKNYYGTSKPFGIIANRINSYSISLLDLKNARQKLPNLAAYGIVSYTDATRMNAEIESSFCQWNDICFDNLYESLNTIQQRIENK</sequence>
<organism evidence="1 2">
    <name type="scientific">Winogradskyella marincola</name>
    <dbReference type="NCBI Taxonomy" id="3037795"/>
    <lineage>
        <taxon>Bacteria</taxon>
        <taxon>Pseudomonadati</taxon>
        <taxon>Bacteroidota</taxon>
        <taxon>Flavobacteriia</taxon>
        <taxon>Flavobacteriales</taxon>
        <taxon>Flavobacteriaceae</taxon>
        <taxon>Winogradskyella</taxon>
    </lineage>
</organism>
<evidence type="ECO:0000313" key="1">
    <source>
        <dbReference type="EMBL" id="MDG4715439.1"/>
    </source>
</evidence>
<proteinExistence type="predicted"/>